<feature type="domain" description="Histidine kinase" evidence="6">
    <location>
        <begin position="930"/>
        <end position="1169"/>
    </location>
</feature>
<evidence type="ECO:0000256" key="2">
    <source>
        <dbReference type="ARBA" id="ARBA00012438"/>
    </source>
</evidence>
<keyword evidence="4" id="KW-1133">Transmembrane helix</keyword>
<dbReference type="Gene3D" id="2.130.10.10">
    <property type="entry name" value="YVTN repeat-like/Quinoprotein amine dehydrogenase"/>
    <property type="match status" value="4"/>
</dbReference>
<dbReference type="Gene3D" id="1.10.287.130">
    <property type="match status" value="1"/>
</dbReference>
<evidence type="ECO:0000259" key="6">
    <source>
        <dbReference type="PROSITE" id="PS50109"/>
    </source>
</evidence>
<dbReference type="EMBL" id="VOSB01000002">
    <property type="protein sequence ID" value="TXE20051.1"/>
    <property type="molecule type" value="Genomic_DNA"/>
</dbReference>
<dbReference type="InterPro" id="IPR004358">
    <property type="entry name" value="Sig_transdc_His_kin-like_C"/>
</dbReference>
<dbReference type="SUPFAM" id="SSF63829">
    <property type="entry name" value="Calcium-dependent phosphotriesterase"/>
    <property type="match status" value="1"/>
</dbReference>
<comment type="catalytic activity">
    <reaction evidence="1">
        <text>ATP + protein L-histidine = ADP + protein N-phospho-L-histidine.</text>
        <dbReference type="EC" id="2.7.13.3"/>
    </reaction>
</comment>
<dbReference type="InterPro" id="IPR013783">
    <property type="entry name" value="Ig-like_fold"/>
</dbReference>
<dbReference type="AlphaFoldDB" id="A0A5C7BJ86"/>
<dbReference type="STRING" id="1123037.GCA_000425305_00441"/>
<comment type="caution">
    <text evidence="7">The sequence shown here is derived from an EMBL/GenBank/DDBJ whole genome shotgun (WGS) entry which is preliminary data.</text>
</comment>
<dbReference type="EC" id="2.7.13.3" evidence="2"/>
<dbReference type="OrthoDB" id="9806995at2"/>
<dbReference type="SMART" id="SM00388">
    <property type="entry name" value="HisKA"/>
    <property type="match status" value="1"/>
</dbReference>
<dbReference type="InterPro" id="IPR036097">
    <property type="entry name" value="HisK_dim/P_sf"/>
</dbReference>
<name>A0A5C7BJ86_9FLAO</name>
<dbReference type="Proteomes" id="UP000321938">
    <property type="component" value="Unassembled WGS sequence"/>
</dbReference>
<dbReference type="Gene3D" id="3.30.565.10">
    <property type="entry name" value="Histidine kinase-like ATPase, C-terminal domain"/>
    <property type="match status" value="1"/>
</dbReference>
<evidence type="ECO:0000256" key="1">
    <source>
        <dbReference type="ARBA" id="ARBA00000085"/>
    </source>
</evidence>
<dbReference type="SUPFAM" id="SSF55874">
    <property type="entry name" value="ATPase domain of HSP90 chaperone/DNA topoisomerase II/histidine kinase"/>
    <property type="match status" value="1"/>
</dbReference>
<dbReference type="Pfam" id="PF07495">
    <property type="entry name" value="Y_Y_Y"/>
    <property type="match status" value="1"/>
</dbReference>
<evidence type="ECO:0000256" key="4">
    <source>
        <dbReference type="SAM" id="Phobius"/>
    </source>
</evidence>
<reference evidence="7 8" key="1">
    <citation type="submission" date="2019-08" db="EMBL/GenBank/DDBJ databases">
        <title>Genome of Psychroserpens burtonensis ACAM 167.</title>
        <authorList>
            <person name="Bowman J.P."/>
        </authorList>
    </citation>
    <scope>NUCLEOTIDE SEQUENCE [LARGE SCALE GENOMIC DNA]</scope>
    <source>
        <strain evidence="7 8">ACAM 167</strain>
    </source>
</reference>
<keyword evidence="4" id="KW-0812">Transmembrane</keyword>
<keyword evidence="3" id="KW-0597">Phosphoprotein</keyword>
<dbReference type="InterPro" id="IPR011047">
    <property type="entry name" value="Quinoprotein_ADH-like_sf"/>
</dbReference>
<dbReference type="InterPro" id="IPR011110">
    <property type="entry name" value="Reg_prop"/>
</dbReference>
<protein>
    <recommendedName>
        <fullName evidence="2">histidine kinase</fullName>
        <ecNumber evidence="2">2.7.13.3</ecNumber>
    </recommendedName>
</protein>
<accession>A0A5C7BJ86</accession>
<dbReference type="PRINTS" id="PR00344">
    <property type="entry name" value="BCTRLSENSOR"/>
</dbReference>
<sequence length="1169" mass="132886">MKSFLNYYLFLILGFLSTVQAQQNQVYFEKHDVITGLPESSVIAMVEDDLGYIWMGTQNGLVRYDGYDYKIYQLGTKETNLDPITSVRSIFLDNNNTVWVSTGSNGLFKYNRATDTFTQFIYPEKELSISYTIYTQDKAGNLWGTATNDYQEFYLWKLDPKGDFEFFGKQFKNANHVDASHIYSAFTSQSGTVWFGTSNGFYSYQGTDTPLKGYATSKDSNQTLDVGFIYEAPSEKDILWMIDIKENKMLRFDTKTERITKFQPKPERLTVPSIDQNTLIGINSFNQNGIYEDKSKQLWFAGYDGMVRFNRKTETMDYFKTGFDTNRAAFQKWLYDIKETKEGNLWLSSNDGLVYFNSKTTQFESYVPDAERPGSVFKNEDLRVKMVDHTNTLWVGFSWAGANKSNAKKSSFNIYKHDPKQDNSYPKEGCTPASGTKGYLWFSNENTIYKWQPNSDTFIKTFTANEGERYSGKGHVTKAGNLYIATNKNLVFYELKTGRKETYSTENKVENGHLNQPTEDENGTIWLEASTDKGIFSFDPKTKKFKHYPYRDNQEKSTPENTGALDDDRVLTTYVDQQHNFWVGTNHGSLNLYNSLNDNFITYTDTNDPAMSCITSIYEDTSGRLWVGTYQGGLFEFDRKNGKWTRQLNEGSGLLFNTVKSIQEDASGYLWIKTDRGFSKVNPKDLSVKNFPLSTILTGNTFNASYREFFKLEDGTFMTTLSNGIVVFYPAALDANPFPPKVQIESIGVINPEAETDALEPMLTYGKNGIQLTYEQNRVRFNYVGLQYDNPAVNTYAFKLDGYDNEWVQAGTDRNFTYTNLSPGAYTFRVKAANSDGVWSTENPSITIVISPPWWKTWWAYVLYSILFIIAISSFIAYRSAALKRENKLLEEKVSHRTNQLTKSIENLKSTQSQLIQSEKMASLGELTAGIAHEIQNPLNFVNNFSEVSNELIDEMNDELDQGDIEEAKAISVDIKQNLEKITHHGKRADSIVKGMLQHSQNSNGEKEPTNINALADEYLRLAYHGLRAKDKSFNADIKTDFDDSIGTIEIVAQDIGRVILNLITNAFYVVDEKKKSGIENYKPTVTVSTKKVNTTIEIRITDNGNGIPEHILNRIFEPFFTTKPTGKGTGLGLSMSYDIITKSNGGELKVNTIQGKGTTFIIKLPNHL</sequence>
<feature type="signal peptide" evidence="5">
    <location>
        <begin position="1"/>
        <end position="21"/>
    </location>
</feature>
<dbReference type="InterPro" id="IPR005467">
    <property type="entry name" value="His_kinase_dom"/>
</dbReference>
<dbReference type="PROSITE" id="PS50109">
    <property type="entry name" value="HIS_KIN"/>
    <property type="match status" value="1"/>
</dbReference>
<organism evidence="7 8">
    <name type="scientific">Psychroserpens burtonensis</name>
    <dbReference type="NCBI Taxonomy" id="49278"/>
    <lineage>
        <taxon>Bacteria</taxon>
        <taxon>Pseudomonadati</taxon>
        <taxon>Bacteroidota</taxon>
        <taxon>Flavobacteriia</taxon>
        <taxon>Flavobacteriales</taxon>
        <taxon>Flavobacteriaceae</taxon>
        <taxon>Psychroserpens</taxon>
    </lineage>
</organism>
<dbReference type="InterPro" id="IPR003661">
    <property type="entry name" value="HisK_dim/P_dom"/>
</dbReference>
<feature type="chain" id="PRO_5022690794" description="histidine kinase" evidence="5">
    <location>
        <begin position="22"/>
        <end position="1169"/>
    </location>
</feature>
<dbReference type="PANTHER" id="PTHR43547:SF2">
    <property type="entry name" value="HYBRID SIGNAL TRANSDUCTION HISTIDINE KINASE C"/>
    <property type="match status" value="1"/>
</dbReference>
<evidence type="ECO:0000313" key="7">
    <source>
        <dbReference type="EMBL" id="TXE20051.1"/>
    </source>
</evidence>
<dbReference type="RefSeq" id="WP_084142355.1">
    <property type="nucleotide sequence ID" value="NZ_VOSB01000002.1"/>
</dbReference>
<keyword evidence="8" id="KW-1185">Reference proteome</keyword>
<evidence type="ECO:0000313" key="8">
    <source>
        <dbReference type="Proteomes" id="UP000321938"/>
    </source>
</evidence>
<dbReference type="SUPFAM" id="SSF50998">
    <property type="entry name" value="Quinoprotein alcohol dehydrogenase-like"/>
    <property type="match status" value="1"/>
</dbReference>
<dbReference type="PANTHER" id="PTHR43547">
    <property type="entry name" value="TWO-COMPONENT HISTIDINE KINASE"/>
    <property type="match status" value="1"/>
</dbReference>
<dbReference type="GO" id="GO:0000155">
    <property type="term" value="F:phosphorelay sensor kinase activity"/>
    <property type="evidence" value="ECO:0007669"/>
    <property type="project" value="InterPro"/>
</dbReference>
<evidence type="ECO:0000256" key="5">
    <source>
        <dbReference type="SAM" id="SignalP"/>
    </source>
</evidence>
<keyword evidence="5" id="KW-0732">Signal</keyword>
<dbReference type="FunFam" id="2.60.40.10:FF:000791">
    <property type="entry name" value="Two-component system sensor histidine kinase/response regulator"/>
    <property type="match status" value="1"/>
</dbReference>
<dbReference type="InterPro" id="IPR015943">
    <property type="entry name" value="WD40/YVTN_repeat-like_dom_sf"/>
</dbReference>
<dbReference type="InterPro" id="IPR036890">
    <property type="entry name" value="HATPase_C_sf"/>
</dbReference>
<keyword evidence="4" id="KW-0472">Membrane</keyword>
<evidence type="ECO:0000256" key="3">
    <source>
        <dbReference type="ARBA" id="ARBA00022553"/>
    </source>
</evidence>
<dbReference type="InterPro" id="IPR011123">
    <property type="entry name" value="Y_Y_Y"/>
</dbReference>
<dbReference type="InterPro" id="IPR003594">
    <property type="entry name" value="HATPase_dom"/>
</dbReference>
<dbReference type="Pfam" id="PF07494">
    <property type="entry name" value="Reg_prop"/>
    <property type="match status" value="2"/>
</dbReference>
<dbReference type="Pfam" id="PF02518">
    <property type="entry name" value="HATPase_c"/>
    <property type="match status" value="1"/>
</dbReference>
<dbReference type="SUPFAM" id="SSF47384">
    <property type="entry name" value="Homodimeric domain of signal transducing histidine kinase"/>
    <property type="match status" value="1"/>
</dbReference>
<dbReference type="SMART" id="SM00387">
    <property type="entry name" value="HATPase_c"/>
    <property type="match status" value="1"/>
</dbReference>
<gene>
    <name evidence="7" type="ORF">ES692_01995</name>
</gene>
<proteinExistence type="predicted"/>
<dbReference type="Gene3D" id="2.60.40.10">
    <property type="entry name" value="Immunoglobulins"/>
    <property type="match status" value="1"/>
</dbReference>
<dbReference type="CDD" id="cd00082">
    <property type="entry name" value="HisKA"/>
    <property type="match status" value="1"/>
</dbReference>
<feature type="transmembrane region" description="Helical" evidence="4">
    <location>
        <begin position="858"/>
        <end position="878"/>
    </location>
</feature>
<dbReference type="CDD" id="cd00146">
    <property type="entry name" value="PKD"/>
    <property type="match status" value="1"/>
</dbReference>